<dbReference type="KEGG" id="vpi:BW732_00280"/>
<keyword evidence="5" id="KW-1185">Reference proteome</keyword>
<dbReference type="AlphaFoldDB" id="A0A1Q2D379"/>
<dbReference type="OrthoDB" id="9802264at2"/>
<accession>A0A1Q2D379</accession>
<dbReference type="SMART" id="SM00382">
    <property type="entry name" value="AAA"/>
    <property type="match status" value="1"/>
</dbReference>
<proteinExistence type="predicted"/>
<evidence type="ECO:0000256" key="3">
    <source>
        <dbReference type="ARBA" id="ARBA00022840"/>
    </source>
</evidence>
<dbReference type="InterPro" id="IPR017871">
    <property type="entry name" value="ABC_transporter-like_CS"/>
</dbReference>
<dbReference type="PROSITE" id="PS00211">
    <property type="entry name" value="ABC_TRANSPORTER_1"/>
    <property type="match status" value="1"/>
</dbReference>
<dbReference type="InterPro" id="IPR003593">
    <property type="entry name" value="AAA+_ATPase"/>
</dbReference>
<dbReference type="InterPro" id="IPR050166">
    <property type="entry name" value="ABC_transporter_ATP-bind"/>
</dbReference>
<gene>
    <name evidence="4" type="ORF">BW732_00280</name>
</gene>
<dbReference type="Gene3D" id="3.40.50.300">
    <property type="entry name" value="P-loop containing nucleotide triphosphate hydrolases"/>
    <property type="match status" value="1"/>
</dbReference>
<dbReference type="PROSITE" id="PS50893">
    <property type="entry name" value="ABC_TRANSPORTER_2"/>
    <property type="match status" value="1"/>
</dbReference>
<keyword evidence="1" id="KW-0813">Transport</keyword>
<evidence type="ECO:0000256" key="2">
    <source>
        <dbReference type="ARBA" id="ARBA00022741"/>
    </source>
</evidence>
<dbReference type="GO" id="GO:0016887">
    <property type="term" value="F:ATP hydrolysis activity"/>
    <property type="evidence" value="ECO:0007669"/>
    <property type="project" value="InterPro"/>
</dbReference>
<dbReference type="SUPFAM" id="SSF52540">
    <property type="entry name" value="P-loop containing nucleoside triphosphate hydrolases"/>
    <property type="match status" value="1"/>
</dbReference>
<keyword evidence="3" id="KW-0067">ATP-binding</keyword>
<dbReference type="PANTHER" id="PTHR42788:SF13">
    <property type="entry name" value="ALIPHATIC SULFONATES IMPORT ATP-BINDING PROTEIN SSUB"/>
    <property type="match status" value="1"/>
</dbReference>
<organism evidence="4 5">
    <name type="scientific">Vagococcus penaei</name>
    <dbReference type="NCBI Taxonomy" id="633807"/>
    <lineage>
        <taxon>Bacteria</taxon>
        <taxon>Bacillati</taxon>
        <taxon>Bacillota</taxon>
        <taxon>Bacilli</taxon>
        <taxon>Lactobacillales</taxon>
        <taxon>Enterococcaceae</taxon>
        <taxon>Vagococcus</taxon>
    </lineage>
</organism>
<dbReference type="Pfam" id="PF00005">
    <property type="entry name" value="ABC_tran"/>
    <property type="match status" value="1"/>
</dbReference>
<evidence type="ECO:0000256" key="1">
    <source>
        <dbReference type="ARBA" id="ARBA00022448"/>
    </source>
</evidence>
<evidence type="ECO:0000313" key="4">
    <source>
        <dbReference type="EMBL" id="AQP52805.1"/>
    </source>
</evidence>
<reference evidence="4 5" key="1">
    <citation type="journal article" date="2010" name="Int. J. Syst. Evol. Microbiol.">
        <title>Vagococcus penaei sp. nov., isolated from spoilage microbiota of cooked shrimp (Penaeus vannamei).</title>
        <authorList>
            <person name="Jaffres E."/>
            <person name="Prevost H."/>
            <person name="Rossero A."/>
            <person name="Joffraud J.J."/>
            <person name="Dousset X."/>
        </authorList>
    </citation>
    <scope>NUCLEOTIDE SEQUENCE [LARGE SCALE GENOMIC DNA]</scope>
    <source>
        <strain evidence="4 5">CD276</strain>
    </source>
</reference>
<protein>
    <submittedName>
        <fullName evidence="4">Uncharacterized protein</fullName>
    </submittedName>
</protein>
<dbReference type="InterPro" id="IPR027417">
    <property type="entry name" value="P-loop_NTPase"/>
</dbReference>
<dbReference type="InterPro" id="IPR003439">
    <property type="entry name" value="ABC_transporter-like_ATP-bd"/>
</dbReference>
<dbReference type="CDD" id="cd03293">
    <property type="entry name" value="ABC_NrtD_SsuB_transporters"/>
    <property type="match status" value="1"/>
</dbReference>
<keyword evidence="2" id="KW-0547">Nucleotide-binding</keyword>
<dbReference type="PANTHER" id="PTHR42788">
    <property type="entry name" value="TAURINE IMPORT ATP-BINDING PROTEIN-RELATED"/>
    <property type="match status" value="1"/>
</dbReference>
<sequence>MVNNNYLIQLENISQSFSTTNDTIQVLENISLTINQGDFVCVVGPSGCGKSTLLKMIAGYLKPTEGQVLMSGQTITGPSAQRGVVFQNPTLYPWLTVTENICYGPKVLKKDKHLTQKKCVEFLTNMSLEKFANAYPFELSGGMKQRVAIARALMNQPDVLLMDEPFSALDAITRSTMQQLIKKLWLDTHQTIFLITHDIEEALLLGTKIVVLSKNPGKIILEKIFDYQMEKKPLTQWNKEKKEKFQQDKQMILSEITTL</sequence>
<dbReference type="GO" id="GO:0005524">
    <property type="term" value="F:ATP binding"/>
    <property type="evidence" value="ECO:0007669"/>
    <property type="project" value="UniProtKB-KW"/>
</dbReference>
<dbReference type="RefSeq" id="WP_077274910.1">
    <property type="nucleotide sequence ID" value="NZ_CP019609.1"/>
</dbReference>
<dbReference type="EMBL" id="CP019609">
    <property type="protein sequence ID" value="AQP52805.1"/>
    <property type="molecule type" value="Genomic_DNA"/>
</dbReference>
<evidence type="ECO:0000313" key="5">
    <source>
        <dbReference type="Proteomes" id="UP000188246"/>
    </source>
</evidence>
<name>A0A1Q2D379_9ENTE</name>
<dbReference type="STRING" id="633807.BW732_00280"/>
<dbReference type="Proteomes" id="UP000188246">
    <property type="component" value="Chromosome"/>
</dbReference>